<evidence type="ECO:0000313" key="2">
    <source>
        <dbReference type="EMBL" id="OQN97155.1"/>
    </source>
</evidence>
<feature type="compositionally biased region" description="Polar residues" evidence="1">
    <location>
        <begin position="17"/>
        <end position="39"/>
    </location>
</feature>
<comment type="caution">
    <text evidence="2">The sequence shown here is derived from an EMBL/GenBank/DDBJ whole genome shotgun (WGS) entry which is preliminary data.</text>
</comment>
<dbReference type="AlphaFoldDB" id="A0A1V8SDD5"/>
<protein>
    <submittedName>
        <fullName evidence="2">Uncharacterized protein</fullName>
    </submittedName>
</protein>
<organism evidence="2 3">
    <name type="scientific">Cryoendolithus antarcticus</name>
    <dbReference type="NCBI Taxonomy" id="1507870"/>
    <lineage>
        <taxon>Eukaryota</taxon>
        <taxon>Fungi</taxon>
        <taxon>Dikarya</taxon>
        <taxon>Ascomycota</taxon>
        <taxon>Pezizomycotina</taxon>
        <taxon>Dothideomycetes</taxon>
        <taxon>Dothideomycetidae</taxon>
        <taxon>Cladosporiales</taxon>
        <taxon>Cladosporiaceae</taxon>
        <taxon>Cryoendolithus</taxon>
    </lineage>
</organism>
<feature type="compositionally biased region" description="Basic and acidic residues" evidence="1">
    <location>
        <begin position="131"/>
        <end position="140"/>
    </location>
</feature>
<dbReference type="EMBL" id="NAJO01000057">
    <property type="protein sequence ID" value="OQN97155.1"/>
    <property type="molecule type" value="Genomic_DNA"/>
</dbReference>
<evidence type="ECO:0000313" key="3">
    <source>
        <dbReference type="Proteomes" id="UP000192596"/>
    </source>
</evidence>
<feature type="region of interest" description="Disordered" evidence="1">
    <location>
        <begin position="1"/>
        <end position="238"/>
    </location>
</feature>
<sequence>MAPAARPSPHRFLPPTASATRQKSPTKQANPTTRPQTAAQDVDPDLLPAQPVQVQPPKPMAPPPPRPATARYVAPREAQAVSPSQFVPPPRFSTRRPVPKRVAPSSPPRLPFAIPRVRGEDVDEAPPDSDDGMHTRHSGHDDDDEEMLLDGYESPSIDFGAHDTDVLPTIEPTAQHETTLPFSPAKRRRLSPPARSSFPSTNTPSFNTPSLAPSAAPSTRPAFIPPPTPTAADDPAIPPLFSPHRRGAKFLPGGLAATVQSWVVETGQQAAASRRAVGRYGEVEGEMVVKVREVEGSGEGQGGVVRVRGTREGFRVEGEEVRGLLVGGDERGKVEVGAVVRVRMPWWQVMIEGQAWVVGIEWKVE</sequence>
<reference evidence="3" key="1">
    <citation type="submission" date="2017-03" db="EMBL/GenBank/DDBJ databases">
        <title>Genomes of endolithic fungi from Antarctica.</title>
        <authorList>
            <person name="Coleine C."/>
            <person name="Masonjones S."/>
            <person name="Stajich J.E."/>
        </authorList>
    </citation>
    <scope>NUCLEOTIDE SEQUENCE [LARGE SCALE GENOMIC DNA]</scope>
    <source>
        <strain evidence="3">CCFEE 5527</strain>
    </source>
</reference>
<evidence type="ECO:0000256" key="1">
    <source>
        <dbReference type="SAM" id="MobiDB-lite"/>
    </source>
</evidence>
<proteinExistence type="predicted"/>
<keyword evidence="3" id="KW-1185">Reference proteome</keyword>
<feature type="compositionally biased region" description="Acidic residues" evidence="1">
    <location>
        <begin position="121"/>
        <end position="130"/>
    </location>
</feature>
<accession>A0A1V8SDD5</accession>
<dbReference type="OrthoDB" id="5389296at2759"/>
<feature type="compositionally biased region" description="Pro residues" evidence="1">
    <location>
        <begin position="54"/>
        <end position="67"/>
    </location>
</feature>
<name>A0A1V8SDD5_9PEZI</name>
<gene>
    <name evidence="2" type="ORF">B0A48_17252</name>
</gene>
<dbReference type="InParanoid" id="A0A1V8SDD5"/>
<feature type="compositionally biased region" description="Polar residues" evidence="1">
    <location>
        <begin position="197"/>
        <end position="211"/>
    </location>
</feature>
<dbReference type="STRING" id="1507870.A0A1V8SDD5"/>
<dbReference type="Proteomes" id="UP000192596">
    <property type="component" value="Unassembled WGS sequence"/>
</dbReference>